<protein>
    <submittedName>
        <fullName evidence="1">Uncharacterized protein</fullName>
    </submittedName>
</protein>
<dbReference type="EMBL" id="CP027033">
    <property type="protein sequence ID" value="AXR81519.1"/>
    <property type="molecule type" value="Genomic_DNA"/>
</dbReference>
<accession>A0A346PPS4</accession>
<reference evidence="2" key="1">
    <citation type="submission" date="2018-02" db="EMBL/GenBank/DDBJ databases">
        <title>Phenotypic and genomic properties of facultatively anaerobic sulfur-reducing natronoarchaea from hypersaline soda lakes.</title>
        <authorList>
            <person name="Sorokin D.Y."/>
            <person name="Kublanov I.V."/>
            <person name="Roman P."/>
            <person name="Sinninghe Damste J.S."/>
            <person name="Golyshin P.N."/>
            <person name="Rojo D."/>
            <person name="Ciordia S."/>
            <person name="Mena M.D.C."/>
            <person name="Ferrer M."/>
            <person name="Messina E."/>
            <person name="Smedile F."/>
            <person name="La Spada G."/>
            <person name="La Cono V."/>
            <person name="Yakimov M.M."/>
        </authorList>
    </citation>
    <scope>NUCLEOTIDE SEQUENCE [LARGE SCALE GENOMIC DNA]</scope>
    <source>
        <strain evidence="2">AArc-Mg</strain>
    </source>
</reference>
<gene>
    <name evidence="1" type="ORF">AArcMg_1506</name>
</gene>
<evidence type="ECO:0000313" key="2">
    <source>
        <dbReference type="Proteomes" id="UP000258613"/>
    </source>
</evidence>
<dbReference type="AlphaFoldDB" id="A0A346PPS4"/>
<evidence type="ECO:0000313" key="1">
    <source>
        <dbReference type="EMBL" id="AXR81519.1"/>
    </source>
</evidence>
<organism evidence="1 2">
    <name type="scientific">Natrarchaeobaculum sulfurireducens</name>
    <dbReference type="NCBI Taxonomy" id="2044521"/>
    <lineage>
        <taxon>Archaea</taxon>
        <taxon>Methanobacteriati</taxon>
        <taxon>Methanobacteriota</taxon>
        <taxon>Stenosarchaea group</taxon>
        <taxon>Halobacteria</taxon>
        <taxon>Halobacteriales</taxon>
        <taxon>Natrialbaceae</taxon>
        <taxon>Natrarchaeobaculum</taxon>
    </lineage>
</organism>
<name>A0A346PPS4_9EURY</name>
<proteinExistence type="predicted"/>
<dbReference type="KEGG" id="nag:AArcMg_1506"/>
<keyword evidence="2" id="KW-1185">Reference proteome</keyword>
<sequence>MERRKALNRYYDSGRTDEQELGRAIAFLDLNHYLFEEGVDVYGGESGDAVPGFLTRMEHKSP</sequence>
<dbReference type="Proteomes" id="UP000258613">
    <property type="component" value="Chromosome"/>
</dbReference>